<evidence type="ECO:0000256" key="1">
    <source>
        <dbReference type="ARBA" id="ARBA00022630"/>
    </source>
</evidence>
<dbReference type="Gene3D" id="3.50.50.60">
    <property type="entry name" value="FAD/NAD(P)-binding domain"/>
    <property type="match status" value="1"/>
</dbReference>
<dbReference type="EMBL" id="JAUJLE010000327">
    <property type="protein sequence ID" value="KAK0960646.1"/>
    <property type="molecule type" value="Genomic_DNA"/>
</dbReference>
<gene>
    <name evidence="6" type="ORF">LTR91_020266</name>
</gene>
<keyword evidence="7" id="KW-1185">Reference proteome</keyword>
<proteinExistence type="predicted"/>
<sequence>MGAAKEDKINVIVVGAGPSGLLLALLLAKQGMEVTVLEKSSEYDKQPRASFYSLPAIHEMKRAGIYEEVSERAFHANGVSWRYIDGTRIASIRADEAAPEAKMVSLPLDELIRGRCKPLCMKMDPALLQRHLHPRRVHDLHGTSIGGGRADISTPLPYHLYQGYYMQAGSARSFAADGP</sequence>
<keyword evidence="4" id="KW-0520">NAD</keyword>
<dbReference type="AlphaFoldDB" id="A0AAN6HEE7"/>
<dbReference type="InterPro" id="IPR002938">
    <property type="entry name" value="FAD-bd"/>
</dbReference>
<organism evidence="6 7">
    <name type="scientific">Friedmanniomyces endolithicus</name>
    <dbReference type="NCBI Taxonomy" id="329885"/>
    <lineage>
        <taxon>Eukaryota</taxon>
        <taxon>Fungi</taxon>
        <taxon>Dikarya</taxon>
        <taxon>Ascomycota</taxon>
        <taxon>Pezizomycotina</taxon>
        <taxon>Dothideomycetes</taxon>
        <taxon>Dothideomycetidae</taxon>
        <taxon>Mycosphaerellales</taxon>
        <taxon>Teratosphaeriaceae</taxon>
        <taxon>Friedmanniomyces</taxon>
    </lineage>
</organism>
<dbReference type="GO" id="GO:0071949">
    <property type="term" value="F:FAD binding"/>
    <property type="evidence" value="ECO:0007669"/>
    <property type="project" value="InterPro"/>
</dbReference>
<dbReference type="InterPro" id="IPR036188">
    <property type="entry name" value="FAD/NAD-bd_sf"/>
</dbReference>
<evidence type="ECO:0000256" key="4">
    <source>
        <dbReference type="ARBA" id="ARBA00023027"/>
    </source>
</evidence>
<dbReference type="SUPFAM" id="SSF51905">
    <property type="entry name" value="FAD/NAD(P)-binding domain"/>
    <property type="match status" value="1"/>
</dbReference>
<evidence type="ECO:0000259" key="5">
    <source>
        <dbReference type="Pfam" id="PF01494"/>
    </source>
</evidence>
<keyword evidence="3" id="KW-0560">Oxidoreductase</keyword>
<keyword evidence="2" id="KW-0274">FAD</keyword>
<dbReference type="PANTHER" id="PTHR43476">
    <property type="entry name" value="3-(3-HYDROXY-PHENYL)PROPIONATE/3-HYDROXYCINNAMIC ACID HYDROXYLASE"/>
    <property type="match status" value="1"/>
</dbReference>
<dbReference type="GO" id="GO:0016491">
    <property type="term" value="F:oxidoreductase activity"/>
    <property type="evidence" value="ECO:0007669"/>
    <property type="project" value="UniProtKB-KW"/>
</dbReference>
<name>A0AAN6HEE7_9PEZI</name>
<evidence type="ECO:0000313" key="7">
    <source>
        <dbReference type="Proteomes" id="UP001175353"/>
    </source>
</evidence>
<evidence type="ECO:0000256" key="2">
    <source>
        <dbReference type="ARBA" id="ARBA00022827"/>
    </source>
</evidence>
<dbReference type="PANTHER" id="PTHR43476:SF4">
    <property type="entry name" value="BLR0106 PROTEIN"/>
    <property type="match status" value="1"/>
</dbReference>
<comment type="caution">
    <text evidence="6">The sequence shown here is derived from an EMBL/GenBank/DDBJ whole genome shotgun (WGS) entry which is preliminary data.</text>
</comment>
<protein>
    <recommendedName>
        <fullName evidence="5">FAD-binding domain-containing protein</fullName>
    </recommendedName>
</protein>
<keyword evidence="1" id="KW-0285">Flavoprotein</keyword>
<feature type="domain" description="FAD-binding" evidence="5">
    <location>
        <begin position="9"/>
        <end position="88"/>
    </location>
</feature>
<evidence type="ECO:0000256" key="3">
    <source>
        <dbReference type="ARBA" id="ARBA00023002"/>
    </source>
</evidence>
<reference evidence="6" key="1">
    <citation type="submission" date="2023-06" db="EMBL/GenBank/DDBJ databases">
        <title>Black Yeasts Isolated from many extreme environments.</title>
        <authorList>
            <person name="Coleine C."/>
            <person name="Stajich J.E."/>
            <person name="Selbmann L."/>
        </authorList>
    </citation>
    <scope>NUCLEOTIDE SEQUENCE</scope>
    <source>
        <strain evidence="6">CCFEE 5200</strain>
    </source>
</reference>
<dbReference type="Proteomes" id="UP001175353">
    <property type="component" value="Unassembled WGS sequence"/>
</dbReference>
<accession>A0AAN6HEE7</accession>
<dbReference type="InterPro" id="IPR050631">
    <property type="entry name" value="PheA/TfdB_FAD_monoxygenase"/>
</dbReference>
<dbReference type="Pfam" id="PF01494">
    <property type="entry name" value="FAD_binding_3"/>
    <property type="match status" value="1"/>
</dbReference>
<evidence type="ECO:0000313" key="6">
    <source>
        <dbReference type="EMBL" id="KAK0960646.1"/>
    </source>
</evidence>